<dbReference type="InterPro" id="IPR003607">
    <property type="entry name" value="HD/PDEase_dom"/>
</dbReference>
<comment type="caution">
    <text evidence="2">The sequence shown here is derived from an EMBL/GenBank/DDBJ whole genome shotgun (WGS) entry which is preliminary data.</text>
</comment>
<organism evidence="2 3">
    <name type="scientific">Clohesyomyces aquaticus</name>
    <dbReference type="NCBI Taxonomy" id="1231657"/>
    <lineage>
        <taxon>Eukaryota</taxon>
        <taxon>Fungi</taxon>
        <taxon>Dikarya</taxon>
        <taxon>Ascomycota</taxon>
        <taxon>Pezizomycotina</taxon>
        <taxon>Dothideomycetes</taxon>
        <taxon>Pleosporomycetidae</taxon>
        <taxon>Pleosporales</taxon>
        <taxon>Lindgomycetaceae</taxon>
        <taxon>Clohesyomyces</taxon>
    </lineage>
</organism>
<feature type="domain" description="HD" evidence="1">
    <location>
        <begin position="39"/>
        <end position="126"/>
    </location>
</feature>
<dbReference type="Pfam" id="PF01966">
    <property type="entry name" value="HD"/>
    <property type="match status" value="1"/>
</dbReference>
<evidence type="ECO:0000313" key="3">
    <source>
        <dbReference type="Proteomes" id="UP000193144"/>
    </source>
</evidence>
<dbReference type="STRING" id="1231657.A0A1Y2A747"/>
<dbReference type="EMBL" id="MCFA01000007">
    <property type="protein sequence ID" value="ORY18376.1"/>
    <property type="molecule type" value="Genomic_DNA"/>
</dbReference>
<dbReference type="SUPFAM" id="SSF109604">
    <property type="entry name" value="HD-domain/PDEase-like"/>
    <property type="match status" value="1"/>
</dbReference>
<dbReference type="CDD" id="cd00077">
    <property type="entry name" value="HDc"/>
    <property type="match status" value="1"/>
</dbReference>
<proteinExistence type="predicted"/>
<protein>
    <recommendedName>
        <fullName evidence="1">HD domain-containing protein</fullName>
    </recommendedName>
</protein>
<dbReference type="AlphaFoldDB" id="A0A1Y2A747"/>
<dbReference type="OrthoDB" id="2378324at2759"/>
<accession>A0A1Y2A747</accession>
<reference evidence="2 3" key="1">
    <citation type="submission" date="2016-07" db="EMBL/GenBank/DDBJ databases">
        <title>Pervasive Adenine N6-methylation of Active Genes in Fungi.</title>
        <authorList>
            <consortium name="DOE Joint Genome Institute"/>
            <person name="Mondo S.J."/>
            <person name="Dannebaum R.O."/>
            <person name="Kuo R.C."/>
            <person name="Labutti K."/>
            <person name="Haridas S."/>
            <person name="Kuo A."/>
            <person name="Salamov A."/>
            <person name="Ahrendt S.R."/>
            <person name="Lipzen A."/>
            <person name="Sullivan W."/>
            <person name="Andreopoulos W.B."/>
            <person name="Clum A."/>
            <person name="Lindquist E."/>
            <person name="Daum C."/>
            <person name="Ramamoorthy G.K."/>
            <person name="Gryganskyi A."/>
            <person name="Culley D."/>
            <person name="Magnuson J.K."/>
            <person name="James T.Y."/>
            <person name="O'Malley M.A."/>
            <person name="Stajich J.E."/>
            <person name="Spatafora J.W."/>
            <person name="Visel A."/>
            <person name="Grigoriev I.V."/>
        </authorList>
    </citation>
    <scope>NUCLEOTIDE SEQUENCE [LARGE SCALE GENOMIC DNA]</scope>
    <source>
        <strain evidence="2 3">CBS 115471</strain>
    </source>
</reference>
<sequence>MSSDSPLPLLPESGIQLPDTPLIRGALDYARKYTSLTTVNHCIRSAYFAALLSRRIKFPHPTSEPLDVELIVFSTLMHDLGWATDKTLLSKDKRFEVDGANMARDYLSAAKLSLSDSVDWDKHRIQLMWDAIALHATPSFALHKEPEVVVAHMGIMADFWGPDIGTGDLITVDENREIVDAFPRLGFKDQFIEIMCGLCALKPETTYDNFVGDYGVQFGLDGKGTGKEEFAEKRLAKSSPRIFSPAIGVHDKDGVSD</sequence>
<dbReference type="Gene3D" id="1.10.3210.10">
    <property type="entry name" value="Hypothetical protein af1432"/>
    <property type="match status" value="1"/>
</dbReference>
<dbReference type="Proteomes" id="UP000193144">
    <property type="component" value="Unassembled WGS sequence"/>
</dbReference>
<evidence type="ECO:0000259" key="1">
    <source>
        <dbReference type="Pfam" id="PF01966"/>
    </source>
</evidence>
<dbReference type="PANTHER" id="PTHR35569:SF1">
    <property type="entry name" value="CYANAMIDE HYDRATASE DDI2-RELATED"/>
    <property type="match status" value="1"/>
</dbReference>
<evidence type="ECO:0000313" key="2">
    <source>
        <dbReference type="EMBL" id="ORY18376.1"/>
    </source>
</evidence>
<dbReference type="PANTHER" id="PTHR35569">
    <property type="entry name" value="CYANAMIDE HYDRATASE DDI2-RELATED"/>
    <property type="match status" value="1"/>
</dbReference>
<keyword evidence="3" id="KW-1185">Reference proteome</keyword>
<name>A0A1Y2A747_9PLEO</name>
<dbReference type="InterPro" id="IPR006674">
    <property type="entry name" value="HD_domain"/>
</dbReference>
<gene>
    <name evidence="2" type="ORF">BCR34DRAFT_554114</name>
</gene>